<keyword evidence="2" id="KW-1185">Reference proteome</keyword>
<comment type="caution">
    <text evidence="1">The sequence shown here is derived from an EMBL/GenBank/DDBJ whole genome shotgun (WGS) entry which is preliminary data.</text>
</comment>
<sequence length="678" mass="77340">MAVAGLHKASGLDSYLGNKERLTTRTSSIRKMWRDLENEGRIKENGRRKMSGMVIGPESPCSSTMEGESMESEDTLRGANEIENECPQSQNRMVLQEKEGVRKNFHKWGSKSFGGHTVYSSSRLNNECKRVRIVRKWIESSTQQGDTCRTTGSEEESTTQIGPQIDGSRSSIRRIYGRQALLDLLTKFVRERKREVDDLVENKFVSNFAHRHRIQSLLKGRFLRNQRFVEVEKQTSVAASELGFLRQTRAVSDIRKGFLTRLTNYAHAAQSDSDTSFDNEINNYDRVEQPQEIVQEMPHEISENFETTNLTNHNPPEFSSPVGAVHDNNILQYDEREKLPFTDDQSPRGAQSDSDISSNNDMTNEHTEQVVSEEFETTNFTSNWESTNPQECTRSESQSDSESDTSSDNDMKFDHVDQAEETVHEIPNGPHNPPELHDDGGWYQETVGSDFQESQEEWYGNDNVVLDPTESWFGGNNSYLETALVSRSNTFYWSDDDDNGNRVVELKELTNRRSVSNILQSDFGARLDQLMQSYVSRQDQAFESENEWLQDQDQSPDGNANGIDASPQTHGDHDLHGALDSQFPDSDYHFATEEIINGLRIDVETLEQRMNEMQKMLEACMHMQFELQRSVRQEIHSALNRSTSRGASKDGNYQSKSSPRDVDCILCCDDESESLPDR</sequence>
<reference evidence="2" key="1">
    <citation type="journal article" date="2022" name="Mol. Ecol. Resour.">
        <title>The genomes of chicory, endive, great burdock and yacon provide insights into Asteraceae palaeo-polyploidization history and plant inulin production.</title>
        <authorList>
            <person name="Fan W."/>
            <person name="Wang S."/>
            <person name="Wang H."/>
            <person name="Wang A."/>
            <person name="Jiang F."/>
            <person name="Liu H."/>
            <person name="Zhao H."/>
            <person name="Xu D."/>
            <person name="Zhang Y."/>
        </authorList>
    </citation>
    <scope>NUCLEOTIDE SEQUENCE [LARGE SCALE GENOMIC DNA]</scope>
    <source>
        <strain evidence="2">cv. Yunnan</strain>
    </source>
</reference>
<reference evidence="1 2" key="2">
    <citation type="journal article" date="2022" name="Mol. Ecol. Resour.">
        <title>The genomes of chicory, endive, great burdock and yacon provide insights into Asteraceae paleo-polyploidization history and plant inulin production.</title>
        <authorList>
            <person name="Fan W."/>
            <person name="Wang S."/>
            <person name="Wang H."/>
            <person name="Wang A."/>
            <person name="Jiang F."/>
            <person name="Liu H."/>
            <person name="Zhao H."/>
            <person name="Xu D."/>
            <person name="Zhang Y."/>
        </authorList>
    </citation>
    <scope>NUCLEOTIDE SEQUENCE [LARGE SCALE GENOMIC DNA]</scope>
    <source>
        <strain evidence="2">cv. Yunnan</strain>
        <tissue evidence="1">Leaves</tissue>
    </source>
</reference>
<name>A0ACB8YDP2_9ASTR</name>
<organism evidence="1 2">
    <name type="scientific">Smallanthus sonchifolius</name>
    <dbReference type="NCBI Taxonomy" id="185202"/>
    <lineage>
        <taxon>Eukaryota</taxon>
        <taxon>Viridiplantae</taxon>
        <taxon>Streptophyta</taxon>
        <taxon>Embryophyta</taxon>
        <taxon>Tracheophyta</taxon>
        <taxon>Spermatophyta</taxon>
        <taxon>Magnoliopsida</taxon>
        <taxon>eudicotyledons</taxon>
        <taxon>Gunneridae</taxon>
        <taxon>Pentapetalae</taxon>
        <taxon>asterids</taxon>
        <taxon>campanulids</taxon>
        <taxon>Asterales</taxon>
        <taxon>Asteraceae</taxon>
        <taxon>Asteroideae</taxon>
        <taxon>Heliantheae alliance</taxon>
        <taxon>Millerieae</taxon>
        <taxon>Smallanthus</taxon>
    </lineage>
</organism>
<accession>A0ACB8YDP2</accession>
<dbReference type="Proteomes" id="UP001056120">
    <property type="component" value="Linkage Group LG28"/>
</dbReference>
<dbReference type="EMBL" id="CM042045">
    <property type="protein sequence ID" value="KAI3683577.1"/>
    <property type="molecule type" value="Genomic_DNA"/>
</dbReference>
<evidence type="ECO:0000313" key="2">
    <source>
        <dbReference type="Proteomes" id="UP001056120"/>
    </source>
</evidence>
<evidence type="ECO:0000313" key="1">
    <source>
        <dbReference type="EMBL" id="KAI3683577.1"/>
    </source>
</evidence>
<gene>
    <name evidence="1" type="ORF">L1987_84085</name>
</gene>
<proteinExistence type="predicted"/>
<protein>
    <submittedName>
        <fullName evidence="1">Uncharacterized protein</fullName>
    </submittedName>
</protein>